<sequence>MKQTTNHRPQSFISKFFLLFVLAFSMSDCQLENEEAKDSQNAKMTTENISKDQLLNELKKIEIIEFVANIKHLTNSDELLKNNKITLSSSKNSIFQKITKPNEYITYSLRLNSYTSLTPYFKYFIINKEISGIEKAGFVKYIPTLPTYNLDVDNFTGIIEIYNTNNELFAKTVFLKGQPVIDSSKKNNNKTSSCYNTSYVVAIPCSHGGGHMPGQSCDNGLTNDAYYEIRTTVVCVDTIKSIVPPDTFGGGGGGGGGGATILNLLNVPEPYEGEPSFSNESYMFYHQIYNFLRLNPAYNNLVNHNYSNANLINDWLVPSIVDYFRYNDFNEQQNQINAINAMNMFTTFLSFESNLFNFEEMLINKYQTFQVLLQNSQWLSSQTNQTKQEIFNYLLQNHLNNETREFTQQLINSMLNNDGYSADGFMGDSDNDNIDYTGPKQLIPNSIILNDGSTLSITFGTTQSDNKNSNNEVAVDLVNSIIFAINLANSKLDNSNKINSIYIAATTNGIHSSTSNHTRGTAVDISRINGIKMINLGNNIQVKALQDAFDDYSKIRENFGPSFKHKTLPNGSVNLNWPIGGHQDHIHVSVQSY</sequence>
<organism evidence="1 2">
    <name type="scientific">Flavobacterium fryxellicola</name>
    <dbReference type="NCBI Taxonomy" id="249352"/>
    <lineage>
        <taxon>Bacteria</taxon>
        <taxon>Pseudomonadati</taxon>
        <taxon>Bacteroidota</taxon>
        <taxon>Flavobacteriia</taxon>
        <taxon>Flavobacteriales</taxon>
        <taxon>Flavobacteriaceae</taxon>
        <taxon>Flavobacterium</taxon>
    </lineage>
</organism>
<reference evidence="1 2" key="1">
    <citation type="submission" date="2016-03" db="EMBL/GenBank/DDBJ databases">
        <title>Draft genome sequence of Flavobacterium fryxellicola DSM 16209.</title>
        <authorList>
            <person name="Shin S.-K."/>
            <person name="Yi H."/>
        </authorList>
    </citation>
    <scope>NUCLEOTIDE SEQUENCE [LARGE SCALE GENOMIC DNA]</scope>
    <source>
        <strain evidence="1 2">DSM 16209</strain>
    </source>
</reference>
<dbReference type="AlphaFoldDB" id="A0A167XLY9"/>
<comment type="caution">
    <text evidence="1">The sequence shown here is derived from an EMBL/GenBank/DDBJ whole genome shotgun (WGS) entry which is preliminary data.</text>
</comment>
<gene>
    <name evidence="1" type="ORF">FBFR_07280</name>
</gene>
<keyword evidence="2" id="KW-1185">Reference proteome</keyword>
<dbReference type="Proteomes" id="UP000077164">
    <property type="component" value="Unassembled WGS sequence"/>
</dbReference>
<protein>
    <submittedName>
        <fullName evidence="1">Uncharacterized protein</fullName>
    </submittedName>
</protein>
<evidence type="ECO:0000313" key="1">
    <source>
        <dbReference type="EMBL" id="OAB28494.1"/>
    </source>
</evidence>
<name>A0A167XLY9_9FLAO</name>
<dbReference type="STRING" id="249352.SAMN05444395_101406"/>
<proteinExistence type="predicted"/>
<dbReference type="OrthoDB" id="6400617at2"/>
<dbReference type="RefSeq" id="WP_066079021.1">
    <property type="nucleotide sequence ID" value="NZ_FRDK01000001.1"/>
</dbReference>
<accession>A0A167XLY9</accession>
<evidence type="ECO:0000313" key="2">
    <source>
        <dbReference type="Proteomes" id="UP000077164"/>
    </source>
</evidence>
<dbReference type="EMBL" id="LVJE01000011">
    <property type="protein sequence ID" value="OAB28494.1"/>
    <property type="molecule type" value="Genomic_DNA"/>
</dbReference>